<sequence>MGQWEVILGTGPIKVSIVDADSDFAVLLFHWHDICYPFRVIAYLQESRIHLHDDLFLNAEKKISSLTPFKTRPDYKGVRLSYGANVNLFGWLD</sequence>
<evidence type="ECO:0000313" key="2">
    <source>
        <dbReference type="Proteomes" id="UP000233551"/>
    </source>
</evidence>
<keyword evidence="2" id="KW-1185">Reference proteome</keyword>
<organism evidence="1 2">
    <name type="scientific">Punica granatum</name>
    <name type="common">Pomegranate</name>
    <dbReference type="NCBI Taxonomy" id="22663"/>
    <lineage>
        <taxon>Eukaryota</taxon>
        <taxon>Viridiplantae</taxon>
        <taxon>Streptophyta</taxon>
        <taxon>Embryophyta</taxon>
        <taxon>Tracheophyta</taxon>
        <taxon>Spermatophyta</taxon>
        <taxon>Magnoliopsida</taxon>
        <taxon>eudicotyledons</taxon>
        <taxon>Gunneridae</taxon>
        <taxon>Pentapetalae</taxon>
        <taxon>rosids</taxon>
        <taxon>malvids</taxon>
        <taxon>Myrtales</taxon>
        <taxon>Lythraceae</taxon>
        <taxon>Punica</taxon>
    </lineage>
</organism>
<reference evidence="1 2" key="1">
    <citation type="submission" date="2017-11" db="EMBL/GenBank/DDBJ databases">
        <title>De-novo sequencing of pomegranate (Punica granatum L.) genome.</title>
        <authorList>
            <person name="Akparov Z."/>
            <person name="Amiraslanov A."/>
            <person name="Hajiyeva S."/>
            <person name="Abbasov M."/>
            <person name="Kaur K."/>
            <person name="Hamwieh A."/>
            <person name="Solovyev V."/>
            <person name="Salamov A."/>
            <person name="Braich B."/>
            <person name="Kosarev P."/>
            <person name="Mahmoud A."/>
            <person name="Hajiyev E."/>
            <person name="Babayeva S."/>
            <person name="Izzatullayeva V."/>
            <person name="Mammadov A."/>
            <person name="Mammadov A."/>
            <person name="Sharifova S."/>
            <person name="Ojaghi J."/>
            <person name="Eynullazada K."/>
            <person name="Bayramov B."/>
            <person name="Abdulazimova A."/>
            <person name="Shahmuradov I."/>
        </authorList>
    </citation>
    <scope>NUCLEOTIDE SEQUENCE [LARGE SCALE GENOMIC DNA]</scope>
    <source>
        <strain evidence="2">cv. AG2017</strain>
        <tissue evidence="1">Leaf</tissue>
    </source>
</reference>
<dbReference type="EMBL" id="PGOL01003978">
    <property type="protein sequence ID" value="PKI38871.1"/>
    <property type="molecule type" value="Genomic_DNA"/>
</dbReference>
<accession>A0A2I0I4I0</accession>
<protein>
    <submittedName>
        <fullName evidence="1">Uncharacterized protein</fullName>
    </submittedName>
</protein>
<gene>
    <name evidence="1" type="ORF">CRG98_040742</name>
</gene>
<dbReference type="Proteomes" id="UP000233551">
    <property type="component" value="Unassembled WGS sequence"/>
</dbReference>
<comment type="caution">
    <text evidence="1">The sequence shown here is derived from an EMBL/GenBank/DDBJ whole genome shotgun (WGS) entry which is preliminary data.</text>
</comment>
<name>A0A2I0I4I0_PUNGR</name>
<proteinExistence type="predicted"/>
<evidence type="ECO:0000313" key="1">
    <source>
        <dbReference type="EMBL" id="PKI38871.1"/>
    </source>
</evidence>
<dbReference type="AlphaFoldDB" id="A0A2I0I4I0"/>